<comment type="caution">
    <text evidence="2">The sequence shown here is derived from an EMBL/GenBank/DDBJ whole genome shotgun (WGS) entry which is preliminary data.</text>
</comment>
<organism evidence="2 3">
    <name type="scientific">Brevibacillus antibioticus</name>
    <dbReference type="NCBI Taxonomy" id="2570228"/>
    <lineage>
        <taxon>Bacteria</taxon>
        <taxon>Bacillati</taxon>
        <taxon>Bacillota</taxon>
        <taxon>Bacilli</taxon>
        <taxon>Bacillales</taxon>
        <taxon>Paenibacillaceae</taxon>
        <taxon>Brevibacillus</taxon>
    </lineage>
</organism>
<reference evidence="2 3" key="1">
    <citation type="submission" date="2019-04" db="EMBL/GenBank/DDBJ databases">
        <title>Whole genome sequencing of Brevibacillus sp. TGS2-1.</title>
        <authorList>
            <person name="Choi A."/>
        </authorList>
    </citation>
    <scope>NUCLEOTIDE SEQUENCE [LARGE SCALE GENOMIC DNA]</scope>
    <source>
        <strain evidence="2 3">TGS2-1</strain>
    </source>
</reference>
<dbReference type="RefSeq" id="WP_137029146.1">
    <property type="nucleotide sequence ID" value="NZ_SZNK01000001.1"/>
</dbReference>
<dbReference type="OrthoDB" id="2475287at2"/>
<protein>
    <recommendedName>
        <fullName evidence="4">Intracellular proteinase inhibitor BsuPI domain-containing protein</fullName>
    </recommendedName>
</protein>
<dbReference type="Proteomes" id="UP000307841">
    <property type="component" value="Unassembled WGS sequence"/>
</dbReference>
<feature type="signal peptide" evidence="1">
    <location>
        <begin position="1"/>
        <end position="20"/>
    </location>
</feature>
<dbReference type="EMBL" id="SZNK01000001">
    <property type="protein sequence ID" value="TKI55617.1"/>
    <property type="molecule type" value="Genomic_DNA"/>
</dbReference>
<evidence type="ECO:0000256" key="1">
    <source>
        <dbReference type="SAM" id="SignalP"/>
    </source>
</evidence>
<feature type="chain" id="PRO_5039190982" description="Intracellular proteinase inhibitor BsuPI domain-containing protein" evidence="1">
    <location>
        <begin position="21"/>
        <end position="276"/>
    </location>
</feature>
<name>A0A4U2Y564_9BACL</name>
<keyword evidence="3" id="KW-1185">Reference proteome</keyword>
<proteinExistence type="predicted"/>
<accession>A0A4U2Y564</accession>
<gene>
    <name evidence="2" type="ORF">E8L90_09260</name>
</gene>
<sequence>MLRKIVQSLVCLLLVMTASAVHVNVAEAKETGMLFIEKPFKKEGLRFQVTVTEIDNPKSDSPEYRVNTIVTNTSRKPITFTTDRCYFVTTEIKAYASSGDSWELPYREDEPACTLEIKEKTLKLRQSIEQDEYFRTDELPVDLTPDYFQLNSSVNILVGPEDKEREEEIVKMQTKFLPGLALNPDEIEIQSELSEFPRWHFEINATGKVSNKEIKRVTLQVFNTIITLRIDSKSGEFSTKKKIKAKHESLQPGILEVTYNDGTKHIYSIPIKNTSN</sequence>
<evidence type="ECO:0008006" key="4">
    <source>
        <dbReference type="Google" id="ProtNLM"/>
    </source>
</evidence>
<evidence type="ECO:0000313" key="2">
    <source>
        <dbReference type="EMBL" id="TKI55617.1"/>
    </source>
</evidence>
<keyword evidence="1" id="KW-0732">Signal</keyword>
<evidence type="ECO:0000313" key="3">
    <source>
        <dbReference type="Proteomes" id="UP000307841"/>
    </source>
</evidence>
<dbReference type="AlphaFoldDB" id="A0A4U2Y564"/>